<reference evidence="2" key="1">
    <citation type="submission" date="2023-06" db="EMBL/GenBank/DDBJ databases">
        <authorList>
            <person name="Delattre M."/>
        </authorList>
    </citation>
    <scope>NUCLEOTIDE SEQUENCE</scope>
    <source>
        <strain evidence="2">AF72</strain>
    </source>
</reference>
<dbReference type="AlphaFoldDB" id="A0AA36CIL6"/>
<name>A0AA36CIL6_9BILA</name>
<keyword evidence="1" id="KW-0472">Membrane</keyword>
<gene>
    <name evidence="2" type="ORF">MSPICULIGERA_LOCUS7712</name>
</gene>
<organism evidence="2 3">
    <name type="scientific">Mesorhabditis spiculigera</name>
    <dbReference type="NCBI Taxonomy" id="96644"/>
    <lineage>
        <taxon>Eukaryota</taxon>
        <taxon>Metazoa</taxon>
        <taxon>Ecdysozoa</taxon>
        <taxon>Nematoda</taxon>
        <taxon>Chromadorea</taxon>
        <taxon>Rhabditida</taxon>
        <taxon>Rhabditina</taxon>
        <taxon>Rhabditomorpha</taxon>
        <taxon>Rhabditoidea</taxon>
        <taxon>Rhabditidae</taxon>
        <taxon>Mesorhabditinae</taxon>
        <taxon>Mesorhabditis</taxon>
    </lineage>
</organism>
<proteinExistence type="predicted"/>
<keyword evidence="1" id="KW-0812">Transmembrane</keyword>
<comment type="caution">
    <text evidence="2">The sequence shown here is derived from an EMBL/GenBank/DDBJ whole genome shotgun (WGS) entry which is preliminary data.</text>
</comment>
<sequence length="91" mass="9893">MDSDGLPLHWFDLHGLNWCLLAKVETDVMIGCVGQEVVAGLSCAGALETSSLSLPTCDQPVHDAWLFIVLGALVLIEMLFGFVLGRRLIRP</sequence>
<protein>
    <submittedName>
        <fullName evidence="2">Uncharacterized protein</fullName>
    </submittedName>
</protein>
<feature type="non-terminal residue" evidence="2">
    <location>
        <position position="91"/>
    </location>
</feature>
<feature type="transmembrane region" description="Helical" evidence="1">
    <location>
        <begin position="64"/>
        <end position="85"/>
    </location>
</feature>
<keyword evidence="3" id="KW-1185">Reference proteome</keyword>
<evidence type="ECO:0000256" key="1">
    <source>
        <dbReference type="SAM" id="Phobius"/>
    </source>
</evidence>
<dbReference type="EMBL" id="CATQJA010001983">
    <property type="protein sequence ID" value="CAJ0569223.1"/>
    <property type="molecule type" value="Genomic_DNA"/>
</dbReference>
<accession>A0AA36CIL6</accession>
<dbReference type="Proteomes" id="UP001177023">
    <property type="component" value="Unassembled WGS sequence"/>
</dbReference>
<evidence type="ECO:0000313" key="2">
    <source>
        <dbReference type="EMBL" id="CAJ0569223.1"/>
    </source>
</evidence>
<keyword evidence="1" id="KW-1133">Transmembrane helix</keyword>
<evidence type="ECO:0000313" key="3">
    <source>
        <dbReference type="Proteomes" id="UP001177023"/>
    </source>
</evidence>